<feature type="domain" description="IFT122 first beta-propeller" evidence="9">
    <location>
        <begin position="2"/>
        <end position="186"/>
    </location>
</feature>
<dbReference type="PROSITE" id="PS50082">
    <property type="entry name" value="WD_REPEATS_2"/>
    <property type="match status" value="1"/>
</dbReference>
<dbReference type="AlphaFoldDB" id="A0AAN8P2D1"/>
<evidence type="ECO:0000259" key="10">
    <source>
        <dbReference type="Pfam" id="PF25144"/>
    </source>
</evidence>
<evidence type="ECO:0000256" key="7">
    <source>
        <dbReference type="PROSITE-ProRule" id="PRU00221"/>
    </source>
</evidence>
<dbReference type="GO" id="GO:0030991">
    <property type="term" value="C:intraciliary transport particle A"/>
    <property type="evidence" value="ECO:0007669"/>
    <property type="project" value="TreeGrafter"/>
</dbReference>
<dbReference type="InterPro" id="IPR036322">
    <property type="entry name" value="WD40_repeat_dom_sf"/>
</dbReference>
<evidence type="ECO:0000313" key="13">
    <source>
        <dbReference type="Proteomes" id="UP001372834"/>
    </source>
</evidence>
<evidence type="ECO:0000256" key="4">
    <source>
        <dbReference type="ARBA" id="ARBA00022737"/>
    </source>
</evidence>
<dbReference type="GO" id="GO:0097730">
    <property type="term" value="C:non-motile cilium"/>
    <property type="evidence" value="ECO:0007669"/>
    <property type="project" value="TreeGrafter"/>
</dbReference>
<dbReference type="PROSITE" id="PS50294">
    <property type="entry name" value="WD_REPEATS_REGION"/>
    <property type="match status" value="1"/>
</dbReference>
<feature type="domain" description="Intraflagellar transport protein 122 homolog TPR" evidence="11">
    <location>
        <begin position="560"/>
        <end position="949"/>
    </location>
</feature>
<sequence>MRTVFKWDYKHDNCVYDLCFSPDGTQLIAAIGLKVFAYDAVEGNLLQALKGHKDNVYCVCYAKDGKKFASGSADKTVIIWTSKLEGVLKYTHNDAIQCLAYNPVTQVLASCAITDFGFWAGDQKSVQKHKSHARITSCSWTRDGLYLALGLASGAVSIRNKAGEEKGRIDRPGGLQTPIWSLSWSPLRDDGHDVLCVADWGQMLSFYTLGGKLIEKEFNLGYDPLRVTYLNNGEYLLVSGTGKVCNLHTKDGIKLGVVGQQQKSWIWCSASSPNDDYVAIGCQDGTLAYYQLSFNVVHGLYKERYAYRESMTDVIIQHLLTDQKVRIKCRDLIKKVAIYKDRLAVQLPERVVIYELASGDSTSMHYKVKEKITFKLQCNLLVVCSEHVILCQDKRLQCLTLSGESVREWITDSVIRYIKVIGGPSGSEGMLLGLKSGEVKKIFVNNAFPIDLVKVPHPVKCLDLSKSRMKLAVVEDTNQLHVYDLESKELLYQEPNATSAAWNYYFEDILCFSCNDVLSIKASNFPLHHQKLSGVAVGFCGSKLFCLNDSTMTTVEVPLSAPLFQYMEKKLFTEAYQVACLGVSDEDWESLAQTALDNFEFEIAKQSFIRIKNLKYLNLIHDFQERQKKGDKNKELFLADICAFRGKYKEAAKLYQKSGNEQKALNMFTDLRMFDVAQVVSSKCVWLQEYLGSGDSIDRKALLRKKAEWAKNINEPRAAAEMYLSAGDTINAIEIIGENGWIDTLLDVGRKLDRADREGIELVARHLQRLGAISFATEMYRKLGEEKSIILLHVEAKDWKEAFALAERHPQYKDLVYAPYARWLAENDRFVEAQKAFHQAGKLDEAFYVLQQLTLNAVNEGRFQDAGYYYWVLAQQYLELANHKQGEEQEAVIEKYFENEKLASIYYSYDNIQKYIDEPFTPYMPEALFNIAMYLTHEIKEKRPPGVSQFAILYSLSKQASSLGAFKLARQVLDKIQTLKVPLRFQEYIDVSTILIRAKPYHDNDEMLPMCYRCSSYNPLSCTTSSNSCTNCKQPFVHSFFSFEILPLVEFVLEEGITDEEAVKLIETPPSTGAGREKKGDGWVQTKSDTFQMLQFDENQTVDPFTVKLVNFEMEGEEFVPVTVNRATLKSLDPNEVLISQRPKPLRYQFYRNVIPDLPIVICSSCHKAFHMDDYELQVLQKGHCPFCRTPSQDTQKESTDEDLLETP</sequence>
<dbReference type="GO" id="GO:0035721">
    <property type="term" value="P:intraciliary retrograde transport"/>
    <property type="evidence" value="ECO:0007669"/>
    <property type="project" value="TreeGrafter"/>
</dbReference>
<dbReference type="FunFam" id="2.130.10.10:FF:000176">
    <property type="entry name" value="Intraflagellar transport protein 122 homolog"/>
    <property type="match status" value="1"/>
</dbReference>
<comment type="subcellular location">
    <subcellularLocation>
        <location evidence="1">Cell projection</location>
        <location evidence="1">Cilium</location>
    </subcellularLocation>
</comment>
<evidence type="ECO:0000256" key="3">
    <source>
        <dbReference type="ARBA" id="ARBA00022574"/>
    </source>
</evidence>
<dbReference type="Pfam" id="PF25143">
    <property type="entry name" value="Zn_ribbon_IFT122_C"/>
    <property type="match status" value="1"/>
</dbReference>
<proteinExistence type="predicted"/>
<dbReference type="Pfam" id="PF23377">
    <property type="entry name" value="Beta-prop_IFT122_2nd"/>
    <property type="match status" value="1"/>
</dbReference>
<dbReference type="InterPro" id="IPR056838">
    <property type="entry name" value="Zn_ribbon_IFT122"/>
</dbReference>
<dbReference type="Pfam" id="PF25295">
    <property type="entry name" value="TPR_IFT122"/>
    <property type="match status" value="1"/>
</dbReference>
<feature type="domain" description="IFT122 zinc ribbon" evidence="10">
    <location>
        <begin position="1004"/>
        <end position="1049"/>
    </location>
</feature>
<evidence type="ECO:0000256" key="1">
    <source>
        <dbReference type="ARBA" id="ARBA00004138"/>
    </source>
</evidence>
<feature type="domain" description="IFT122 second beta-propeller" evidence="8">
    <location>
        <begin position="298"/>
        <end position="552"/>
    </location>
</feature>
<evidence type="ECO:0000259" key="9">
    <source>
        <dbReference type="Pfam" id="PF23381"/>
    </source>
</evidence>
<evidence type="ECO:0000256" key="5">
    <source>
        <dbReference type="ARBA" id="ARBA00023069"/>
    </source>
</evidence>
<evidence type="ECO:0000259" key="8">
    <source>
        <dbReference type="Pfam" id="PF23377"/>
    </source>
</evidence>
<dbReference type="Proteomes" id="UP001372834">
    <property type="component" value="Unassembled WGS sequence"/>
</dbReference>
<protein>
    <recommendedName>
        <fullName evidence="2">Intraflagellar transport protein 122 homolog</fullName>
    </recommendedName>
</protein>
<dbReference type="InterPro" id="IPR015943">
    <property type="entry name" value="WD40/YVTN_repeat-like_dom_sf"/>
</dbReference>
<dbReference type="SUPFAM" id="SSF50978">
    <property type="entry name" value="WD40 repeat-like"/>
    <property type="match status" value="2"/>
</dbReference>
<dbReference type="FunFam" id="1.25.40.470:FF:000005">
    <property type="entry name" value="Intraflagellar transport protein 122 homolog"/>
    <property type="match status" value="1"/>
</dbReference>
<dbReference type="Pfam" id="PF25144">
    <property type="entry name" value="Zn_ribbon_IFT122"/>
    <property type="match status" value="1"/>
</dbReference>
<evidence type="ECO:0000313" key="12">
    <source>
        <dbReference type="EMBL" id="KAK6628705.1"/>
    </source>
</evidence>
<dbReference type="InterPro" id="IPR039857">
    <property type="entry name" value="Ift122/121"/>
</dbReference>
<comment type="caution">
    <text evidence="12">The sequence shown here is derived from an EMBL/GenBank/DDBJ whole genome shotgun (WGS) entry which is preliminary data.</text>
</comment>
<dbReference type="GO" id="GO:0061512">
    <property type="term" value="P:protein localization to cilium"/>
    <property type="evidence" value="ECO:0007669"/>
    <property type="project" value="TreeGrafter"/>
</dbReference>
<dbReference type="InterPro" id="IPR056152">
    <property type="entry name" value="Beta-prop_IFT122_2nd"/>
</dbReference>
<evidence type="ECO:0000256" key="6">
    <source>
        <dbReference type="ARBA" id="ARBA00023273"/>
    </source>
</evidence>
<accession>A0AAN8P2D1</accession>
<keyword evidence="5" id="KW-0969">Cilium</keyword>
<dbReference type="InterPro" id="IPR056153">
    <property type="entry name" value="Beta-prop_IFT122_1st"/>
</dbReference>
<dbReference type="Pfam" id="PF23381">
    <property type="entry name" value="Beta-prop_IFT122_1st"/>
    <property type="match status" value="2"/>
</dbReference>
<reference evidence="12 13" key="1">
    <citation type="submission" date="2023-10" db="EMBL/GenBank/DDBJ databases">
        <title>Genomes of two closely related lineages of the louse Polyplax serrata with different host specificities.</title>
        <authorList>
            <person name="Martinu J."/>
            <person name="Tarabai H."/>
            <person name="Stefka J."/>
            <person name="Hypsa V."/>
        </authorList>
    </citation>
    <scope>NUCLEOTIDE SEQUENCE [LARGE SCALE GENOMIC DNA]</scope>
    <source>
        <strain evidence="12">HR10_N</strain>
    </source>
</reference>
<evidence type="ECO:0000259" key="11">
    <source>
        <dbReference type="Pfam" id="PF25295"/>
    </source>
</evidence>
<dbReference type="Gene3D" id="1.25.40.470">
    <property type="match status" value="2"/>
</dbReference>
<dbReference type="PANTHER" id="PTHR12764:SF4">
    <property type="entry name" value="INTRAFLAGELLAR TRANSPORT PROTEIN 122 HOMOLOG"/>
    <property type="match status" value="1"/>
</dbReference>
<feature type="domain" description="IFT122 first beta-propeller" evidence="9">
    <location>
        <begin position="191"/>
        <end position="292"/>
    </location>
</feature>
<keyword evidence="6" id="KW-0966">Cell projection</keyword>
<dbReference type="SMART" id="SM00320">
    <property type="entry name" value="WD40"/>
    <property type="match status" value="6"/>
</dbReference>
<keyword evidence="3 7" id="KW-0853">WD repeat</keyword>
<name>A0AAN8P2D1_POLSC</name>
<evidence type="ECO:0000256" key="2">
    <source>
        <dbReference type="ARBA" id="ARBA00019442"/>
    </source>
</evidence>
<organism evidence="12 13">
    <name type="scientific">Polyplax serrata</name>
    <name type="common">Common mouse louse</name>
    <dbReference type="NCBI Taxonomy" id="468196"/>
    <lineage>
        <taxon>Eukaryota</taxon>
        <taxon>Metazoa</taxon>
        <taxon>Ecdysozoa</taxon>
        <taxon>Arthropoda</taxon>
        <taxon>Hexapoda</taxon>
        <taxon>Insecta</taxon>
        <taxon>Pterygota</taxon>
        <taxon>Neoptera</taxon>
        <taxon>Paraneoptera</taxon>
        <taxon>Psocodea</taxon>
        <taxon>Troctomorpha</taxon>
        <taxon>Phthiraptera</taxon>
        <taxon>Anoplura</taxon>
        <taxon>Polyplacidae</taxon>
        <taxon>Polyplax</taxon>
    </lineage>
</organism>
<dbReference type="InterPro" id="IPR001680">
    <property type="entry name" value="WD40_rpt"/>
</dbReference>
<feature type="repeat" description="WD" evidence="7">
    <location>
        <begin position="49"/>
        <end position="80"/>
    </location>
</feature>
<dbReference type="PANTHER" id="PTHR12764">
    <property type="entry name" value="WD REPEAT DOMAIN-RELATED"/>
    <property type="match status" value="1"/>
</dbReference>
<dbReference type="GO" id="GO:1905515">
    <property type="term" value="P:non-motile cilium assembly"/>
    <property type="evidence" value="ECO:0007669"/>
    <property type="project" value="TreeGrafter"/>
</dbReference>
<dbReference type="EMBL" id="JAWJWE010000036">
    <property type="protein sequence ID" value="KAK6628705.1"/>
    <property type="molecule type" value="Genomic_DNA"/>
</dbReference>
<dbReference type="Gene3D" id="2.130.10.10">
    <property type="entry name" value="YVTN repeat-like/Quinoprotein amine dehydrogenase"/>
    <property type="match status" value="2"/>
</dbReference>
<keyword evidence="4" id="KW-0677">Repeat</keyword>
<dbReference type="InterPro" id="IPR057411">
    <property type="entry name" value="TPR_IFT122"/>
</dbReference>
<gene>
    <name evidence="12" type="ORF">RUM43_002521</name>
</gene>